<dbReference type="AlphaFoldDB" id="A0A2N7QDX8"/>
<dbReference type="InterPro" id="IPR046865">
    <property type="entry name" value="FapA_b_solenoid"/>
</dbReference>
<evidence type="ECO:0000259" key="2">
    <source>
        <dbReference type="Pfam" id="PF20250"/>
    </source>
</evidence>
<dbReference type="EMBL" id="PNJD01000257">
    <property type="protein sequence ID" value="PMP96736.1"/>
    <property type="molecule type" value="Genomic_DNA"/>
</dbReference>
<dbReference type="PANTHER" id="PTHR38032">
    <property type="entry name" value="POLYMERASE-RELATED"/>
    <property type="match status" value="1"/>
</dbReference>
<sequence length="477" mass="53750">MIDRAQAKQQGIFIDEFLIKVSSDDMYLYLEIDPKNPAIISALREKWEKIRGALKENKILGILEDPDFVNNMLIVAKGLPPKDPIPEKIELFEKFLPLLKRDKDLEKKCREASEEEAEDLRDLCQSIICAKKGEAIGRWFPSIPGTPGVNVWGDPIPPPPLSEKPSFTLGNNLYIDEKDNLIKAKESGVVVIEKNVIEIYPEYTLKGNVDFSTGNVYFYGKKFTIQGDIKFGFKVICEGELELQGATENKVYIDVKGSFVCQGIIRGEETKIKVKGNSQIKGVEFATLEIEGNLTIVNYLIFSNCIVYGNITATSGKGIIYGGEVKCSGNVEAKIIGNTSHTPTKVFAGYNPELIEPYKRALKEEMKIEEVLERLEQGIRLGKKIKKYGKLSEQKEKILLKLEEEAEKCYKTLEKLKEEINNLRKLIAEYKSRTIKILDKVYAGVTLGITDITYTLNENKSGPIIFYLEADKPVLKS</sequence>
<evidence type="ECO:0000313" key="4">
    <source>
        <dbReference type="Proteomes" id="UP000235619"/>
    </source>
</evidence>
<keyword evidence="1" id="KW-0175">Coiled coil</keyword>
<gene>
    <name evidence="3" type="ORF">C0169_04295</name>
</gene>
<proteinExistence type="predicted"/>
<dbReference type="InterPro" id="IPR046866">
    <property type="entry name" value="FapA_N"/>
</dbReference>
<evidence type="ECO:0000313" key="3">
    <source>
        <dbReference type="EMBL" id="PMP96736.1"/>
    </source>
</evidence>
<reference evidence="3 4" key="1">
    <citation type="submission" date="2018-01" db="EMBL/GenBank/DDBJ databases">
        <title>Metagenomic assembled genomes from two thermal pools in the Uzon Caldera, Kamchatka, Russia.</title>
        <authorList>
            <person name="Wilkins L."/>
            <person name="Ettinger C."/>
        </authorList>
    </citation>
    <scope>NUCLEOTIDE SEQUENCE [LARGE SCALE GENOMIC DNA]</scope>
    <source>
        <strain evidence="3">ARK-04</strain>
    </source>
</reference>
<dbReference type="Pfam" id="PF03961">
    <property type="entry name" value="FapA"/>
    <property type="match status" value="1"/>
</dbReference>
<dbReference type="Pfam" id="PF20250">
    <property type="entry name" value="FapA_N"/>
    <property type="match status" value="1"/>
</dbReference>
<name>A0A2N7QDX8_9BACT</name>
<dbReference type="Proteomes" id="UP000235619">
    <property type="component" value="Unassembled WGS sequence"/>
</dbReference>
<dbReference type="InterPro" id="IPR005646">
    <property type="entry name" value="FapA"/>
</dbReference>
<feature type="coiled-coil region" evidence="1">
    <location>
        <begin position="358"/>
        <end position="433"/>
    </location>
</feature>
<evidence type="ECO:0000256" key="1">
    <source>
        <dbReference type="SAM" id="Coils"/>
    </source>
</evidence>
<accession>A0A2N7QDX8</accession>
<feature type="domain" description="Flagellar Assembly Protein A N-terminal region" evidence="2">
    <location>
        <begin position="18"/>
        <end position="195"/>
    </location>
</feature>
<protein>
    <recommendedName>
        <fullName evidence="2">Flagellar Assembly Protein A N-terminal region domain-containing protein</fullName>
    </recommendedName>
</protein>
<organism evidence="3 4">
    <name type="scientific">Thermodesulfobacterium geofontis</name>
    <dbReference type="NCBI Taxonomy" id="1295609"/>
    <lineage>
        <taxon>Bacteria</taxon>
        <taxon>Pseudomonadati</taxon>
        <taxon>Thermodesulfobacteriota</taxon>
        <taxon>Thermodesulfobacteria</taxon>
        <taxon>Thermodesulfobacteriales</taxon>
        <taxon>Thermodesulfobacteriaceae</taxon>
        <taxon>Thermodesulfobacterium</taxon>
    </lineage>
</organism>
<dbReference type="PANTHER" id="PTHR38032:SF1">
    <property type="entry name" value="RNA-BINDING PROTEIN KHPB N-TERMINAL DOMAIN-CONTAINING PROTEIN"/>
    <property type="match status" value="1"/>
</dbReference>
<comment type="caution">
    <text evidence="3">The sequence shown here is derived from an EMBL/GenBank/DDBJ whole genome shotgun (WGS) entry which is preliminary data.</text>
</comment>